<evidence type="ECO:0000313" key="2">
    <source>
        <dbReference type="EMBL" id="KZZ95774.1"/>
    </source>
</evidence>
<feature type="compositionally biased region" description="Acidic residues" evidence="1">
    <location>
        <begin position="41"/>
        <end position="54"/>
    </location>
</feature>
<feature type="compositionally biased region" description="Polar residues" evidence="1">
    <location>
        <begin position="924"/>
        <end position="936"/>
    </location>
</feature>
<feature type="compositionally biased region" description="Low complexity" evidence="1">
    <location>
        <begin position="261"/>
        <end position="278"/>
    </location>
</feature>
<feature type="compositionally biased region" description="Basic and acidic residues" evidence="1">
    <location>
        <begin position="180"/>
        <end position="191"/>
    </location>
</feature>
<feature type="compositionally biased region" description="Polar residues" evidence="1">
    <location>
        <begin position="1031"/>
        <end position="1068"/>
    </location>
</feature>
<feature type="compositionally biased region" description="Polar residues" evidence="1">
    <location>
        <begin position="732"/>
        <end position="743"/>
    </location>
</feature>
<feature type="compositionally biased region" description="Low complexity" evidence="1">
    <location>
        <begin position="1208"/>
        <end position="1230"/>
    </location>
</feature>
<feature type="compositionally biased region" description="Basic and acidic residues" evidence="1">
    <location>
        <begin position="648"/>
        <end position="661"/>
    </location>
</feature>
<reference evidence="2 3" key="1">
    <citation type="journal article" date="2016" name="Genome Biol. Evol.">
        <title>Divergent and convergent evolution of fungal pathogenicity.</title>
        <authorList>
            <person name="Shang Y."/>
            <person name="Xiao G."/>
            <person name="Zheng P."/>
            <person name="Cen K."/>
            <person name="Zhan S."/>
            <person name="Wang C."/>
        </authorList>
    </citation>
    <scope>NUCLEOTIDE SEQUENCE [LARGE SCALE GENOMIC DNA]</scope>
    <source>
        <strain evidence="2 3">ARSEF 7405</strain>
    </source>
</reference>
<dbReference type="Proteomes" id="UP000242877">
    <property type="component" value="Unassembled WGS sequence"/>
</dbReference>
<feature type="compositionally biased region" description="Acidic residues" evidence="1">
    <location>
        <begin position="561"/>
        <end position="573"/>
    </location>
</feature>
<feature type="compositionally biased region" description="Polar residues" evidence="1">
    <location>
        <begin position="386"/>
        <end position="396"/>
    </location>
</feature>
<feature type="compositionally biased region" description="Low complexity" evidence="1">
    <location>
        <begin position="981"/>
        <end position="1002"/>
    </location>
</feature>
<evidence type="ECO:0000313" key="3">
    <source>
        <dbReference type="Proteomes" id="UP000242877"/>
    </source>
</evidence>
<feature type="compositionally biased region" description="Low complexity" evidence="1">
    <location>
        <begin position="234"/>
        <end position="252"/>
    </location>
</feature>
<feature type="compositionally biased region" description="Basic and acidic residues" evidence="1">
    <location>
        <begin position="59"/>
        <end position="77"/>
    </location>
</feature>
<evidence type="ECO:0000256" key="1">
    <source>
        <dbReference type="SAM" id="MobiDB-lite"/>
    </source>
</evidence>
<accession>A0A168BUS6</accession>
<feature type="compositionally biased region" description="Low complexity" evidence="1">
    <location>
        <begin position="665"/>
        <end position="683"/>
    </location>
</feature>
<feature type="region of interest" description="Disordered" evidence="1">
    <location>
        <begin position="37"/>
        <end position="524"/>
    </location>
</feature>
<feature type="compositionally biased region" description="Polar residues" evidence="1">
    <location>
        <begin position="547"/>
        <end position="559"/>
    </location>
</feature>
<sequence>MSPTSPLEGPKPPVTTGTNFKVNVNRNKTRRWVTARAYTYDGDDWGSDSDEEGDVNGQHNEEEQRNRQQREELERQRRFNSIQRRIGRRTDDTTLPQLLVPGQEQGAPLKRNSGVYQESIKRTPLLHSPVSAPAVPPSASASASASASGGSAPLSSSSSPNKGIERPSNGGRVPFIRPVDIYRRMEEDRLKQQQQQQGQQTSQPPYQGYKPYPAPISAPADAPSQAQVERQFKTQTQAQAQTQPQGQQQQQQHSTSNYGRQPQQQVQQQQQQQPQQVPRLESNTRDATSHFHTSSSSSPTRAKQVIRVSPPNDAHIASSIAQIDQQAGAVPHGSSASGLQPRKSQLLRKALPAKTEQQNIPEQAQQAYQHQERQQQPPPSASRSPTAKQSLHTSGSRGFRSVVHQAFDTGTPPDSATTPNPLDGPRPGMRSDSTATYISPILPSGAFQPTPSTPIPSSLGIGGTISEEPENIDGEGTQPSTYEVPTAKQRVSPVPGVKIGHRRKMTPPDTQPGAERKTVVMETPVRMCSIPAQYGYANTADPERSDTLQSGSDVFSTPLTEEPEETQKEEEEQQQPQEQQQQGHGGERQSTEQSSVSEGQFTTAQQSPAGVKRMSTLDQTVLDLSQLIEEHQDAARKAYEANTDDENEHGHEDNKKKHGGDGDGDTPATNSSSTPYYPPSIAAHTIANPPAPPHSPPTSQTSGVETFPQSPPSLRISTDLSKEAPMPHPTISLVTPTSGTPHTASHDEAESPYETSLLAQQNAQLENEIILSLTPKQGPTPVSGRSNSNASSVSVMRLGGDGAELSTSPNWKTASVATSVGNTGAVDGEQKEKDKDQEKEKGAALTPVHEEMPQVRATQAKDVLPTASPRARPAGSRDPKTFSTIISSAKVWGGGQSPPESRSQGLEAQNGLAQSAIPKFDQLTPRQNQNLASPTQDAMGKRRSLVLTELPDGLGYVEQSRPQLSHKFSWEMDAGYTPGHSTPAPEKAAAAAATPVSAQPQPSKQSDLPTAAEQSITSQTQPSSDDFEASTLASLTAVQSELSQGYQPSQTSVRPTSSYGNIDQSKSIVPTIAPVSSEPLEKTTLSETTVAPHQGLASTGASEGDMNQRPSEKPVAQSNTDDLGKSKTTESDRGYSLEDPVGSYARSDFSFVPSRANTPAPPFLPPRPTSILEEPEQQEQQQQEQEQEQQQSPKTTSSRPQTAQTQLSKAPTAASASTFSPTRSISSSRPPTKKLRSFGSISALTSSAERCEAYRIAQEEAAHVDSGLENWLKATLAAFPEHSDLVNPKSRNSQVMHLPQRNLSSRTFNKIALSSSHHVRQMSGTGFAHMIHSQQLNHKGKDLLHSAGGAAKGLFSRGKNRFRHVGSAETAN</sequence>
<protein>
    <submittedName>
        <fullName evidence="2">Uncharacterized protein</fullName>
    </submittedName>
</protein>
<feature type="region of interest" description="Disordered" evidence="1">
    <location>
        <begin position="632"/>
        <end position="754"/>
    </location>
</feature>
<feature type="region of interest" description="Disordered" evidence="1">
    <location>
        <begin position="774"/>
        <end position="794"/>
    </location>
</feature>
<feature type="compositionally biased region" description="Polar residues" evidence="1">
    <location>
        <begin position="591"/>
        <end position="608"/>
    </location>
</feature>
<feature type="region of interest" description="Disordered" evidence="1">
    <location>
        <begin position="536"/>
        <end position="614"/>
    </location>
</feature>
<feature type="compositionally biased region" description="Polar residues" evidence="1">
    <location>
        <begin position="898"/>
        <end position="913"/>
    </location>
</feature>
<feature type="region of interest" description="Disordered" evidence="1">
    <location>
        <begin position="818"/>
        <end position="946"/>
    </location>
</feature>
<comment type="caution">
    <text evidence="2">The sequence shown here is derived from an EMBL/GenBank/DDBJ whole genome shotgun (WGS) entry which is preliminary data.</text>
</comment>
<dbReference type="VEuPathDB" id="FungiDB:AAP_01450"/>
<feature type="compositionally biased region" description="Polar residues" evidence="1">
    <location>
        <begin position="698"/>
        <end position="708"/>
    </location>
</feature>
<feature type="region of interest" description="Disordered" evidence="1">
    <location>
        <begin position="969"/>
        <end position="1238"/>
    </location>
</feature>
<feature type="compositionally biased region" description="Polar residues" evidence="1">
    <location>
        <begin position="1003"/>
        <end position="1024"/>
    </location>
</feature>
<feature type="compositionally biased region" description="Low complexity" evidence="1">
    <location>
        <begin position="192"/>
        <end position="227"/>
    </location>
</feature>
<feature type="compositionally biased region" description="Basic and acidic residues" evidence="1">
    <location>
        <begin position="828"/>
        <end position="853"/>
    </location>
</feature>
<proteinExistence type="predicted"/>
<dbReference type="OrthoDB" id="5151921at2759"/>
<feature type="compositionally biased region" description="Pro residues" evidence="1">
    <location>
        <begin position="1159"/>
        <end position="1168"/>
    </location>
</feature>
<keyword evidence="3" id="KW-1185">Reference proteome</keyword>
<feature type="region of interest" description="Disordered" evidence="1">
    <location>
        <begin position="1"/>
        <end position="22"/>
    </location>
</feature>
<dbReference type="EMBL" id="AZGZ01000004">
    <property type="protein sequence ID" value="KZZ95774.1"/>
    <property type="molecule type" value="Genomic_DNA"/>
</dbReference>
<feature type="compositionally biased region" description="Low complexity" evidence="1">
    <location>
        <begin position="128"/>
        <end position="160"/>
    </location>
</feature>
<gene>
    <name evidence="2" type="ORF">AAP_01450</name>
</gene>
<feature type="compositionally biased region" description="Polar residues" evidence="1">
    <location>
        <begin position="1083"/>
        <end position="1101"/>
    </location>
</feature>
<name>A0A168BUS6_9EURO</name>
<feature type="compositionally biased region" description="Low complexity" evidence="1">
    <location>
        <begin position="782"/>
        <end position="794"/>
    </location>
</feature>
<feature type="compositionally biased region" description="Polar residues" evidence="1">
    <location>
        <begin position="1192"/>
        <end position="1207"/>
    </location>
</feature>
<feature type="compositionally biased region" description="Basic and acidic residues" evidence="1">
    <location>
        <begin position="1122"/>
        <end position="1136"/>
    </location>
</feature>
<feature type="compositionally biased region" description="Low complexity" evidence="1">
    <location>
        <begin position="1178"/>
        <end position="1191"/>
    </location>
</feature>
<organism evidence="2 3">
    <name type="scientific">Ascosphaera apis ARSEF 7405</name>
    <dbReference type="NCBI Taxonomy" id="392613"/>
    <lineage>
        <taxon>Eukaryota</taxon>
        <taxon>Fungi</taxon>
        <taxon>Dikarya</taxon>
        <taxon>Ascomycota</taxon>
        <taxon>Pezizomycotina</taxon>
        <taxon>Eurotiomycetes</taxon>
        <taxon>Eurotiomycetidae</taxon>
        <taxon>Onygenales</taxon>
        <taxon>Ascosphaeraceae</taxon>
        <taxon>Ascosphaera</taxon>
    </lineage>
</organism>